<name>A0A644SY98_9ZZZZ</name>
<gene>
    <name evidence="1" type="ORF">SDC9_04145</name>
</gene>
<dbReference type="AlphaFoldDB" id="A0A644SY98"/>
<comment type="caution">
    <text evidence="1">The sequence shown here is derived from an EMBL/GenBank/DDBJ whole genome shotgun (WGS) entry which is preliminary data.</text>
</comment>
<dbReference type="Pfam" id="PF09956">
    <property type="entry name" value="Phage_cement_2"/>
    <property type="match status" value="1"/>
</dbReference>
<dbReference type="EMBL" id="VSSQ01000007">
    <property type="protein sequence ID" value="MPL58611.1"/>
    <property type="molecule type" value="Genomic_DNA"/>
</dbReference>
<organism evidence="1">
    <name type="scientific">bioreactor metagenome</name>
    <dbReference type="NCBI Taxonomy" id="1076179"/>
    <lineage>
        <taxon>unclassified sequences</taxon>
        <taxon>metagenomes</taxon>
        <taxon>ecological metagenomes</taxon>
    </lineage>
</organism>
<dbReference type="InterPro" id="IPR011231">
    <property type="entry name" value="Phage_VT1-Sakai_H0018"/>
</dbReference>
<evidence type="ECO:0000313" key="1">
    <source>
        <dbReference type="EMBL" id="MPL58611.1"/>
    </source>
</evidence>
<proteinExistence type="predicted"/>
<sequence>MAKEATFIQGGAVIDYTAAADIVVGQVIPLVSCVGVAQTDITNGAVGAVAITGVYECAAVTTAAFAVGDVLYWDDTNSVLTKTDTSNTKAGICVATKLQAGATARVKIG</sequence>
<protein>
    <recommendedName>
        <fullName evidence="2">DUF2190 family protein</fullName>
    </recommendedName>
</protein>
<reference evidence="1" key="1">
    <citation type="submission" date="2019-08" db="EMBL/GenBank/DDBJ databases">
        <authorList>
            <person name="Kucharzyk K."/>
            <person name="Murdoch R.W."/>
            <person name="Higgins S."/>
            <person name="Loffler F."/>
        </authorList>
    </citation>
    <scope>NUCLEOTIDE SEQUENCE</scope>
</reference>
<accession>A0A644SY98</accession>
<evidence type="ECO:0008006" key="2">
    <source>
        <dbReference type="Google" id="ProtNLM"/>
    </source>
</evidence>